<proteinExistence type="predicted"/>
<dbReference type="InterPro" id="IPR000086">
    <property type="entry name" value="NUDIX_hydrolase_dom"/>
</dbReference>
<evidence type="ECO:0000313" key="3">
    <source>
        <dbReference type="EMBL" id="EKX92062.1"/>
    </source>
</evidence>
<dbReference type="Pfam" id="PF00293">
    <property type="entry name" value="NUDIX"/>
    <property type="match status" value="1"/>
</dbReference>
<evidence type="ECO:0000259" key="2">
    <source>
        <dbReference type="PROSITE" id="PS51462"/>
    </source>
</evidence>
<comment type="caution">
    <text evidence="3">The sequence shown here is derived from an EMBL/GenBank/DDBJ whole genome shotgun (WGS) entry which is preliminary data.</text>
</comment>
<protein>
    <submittedName>
        <fullName evidence="3">Hydrolase, NUDIX family</fullName>
    </submittedName>
</protein>
<dbReference type="InterPro" id="IPR051325">
    <property type="entry name" value="Nudix_hydrolase_domain"/>
</dbReference>
<dbReference type="InterPro" id="IPR029033">
    <property type="entry name" value="His_PPase_superfam"/>
</dbReference>
<dbReference type="InterPro" id="IPR015797">
    <property type="entry name" value="NUDIX_hydrolase-like_dom_sf"/>
</dbReference>
<dbReference type="EMBL" id="AMEM01000007">
    <property type="protein sequence ID" value="EKX92062.1"/>
    <property type="molecule type" value="Genomic_DNA"/>
</dbReference>
<dbReference type="PANTHER" id="PTHR21340:SF0">
    <property type="entry name" value="BIS(5'-NUCLEOSYL)-TETRAPHOSPHATASE [ASYMMETRICAL]"/>
    <property type="match status" value="1"/>
</dbReference>
<gene>
    <name evidence="3" type="ORF">HMPREF9997_00346</name>
</gene>
<dbReference type="GO" id="GO:0006167">
    <property type="term" value="P:AMP biosynthetic process"/>
    <property type="evidence" value="ECO:0007669"/>
    <property type="project" value="TreeGrafter"/>
</dbReference>
<dbReference type="AlphaFoldDB" id="L1MLF0"/>
<dbReference type="GO" id="GO:0004081">
    <property type="term" value="F:bis(5'-nucleosyl)-tetraphosphatase (asymmetrical) activity"/>
    <property type="evidence" value="ECO:0007669"/>
    <property type="project" value="TreeGrafter"/>
</dbReference>
<dbReference type="InterPro" id="IPR013078">
    <property type="entry name" value="His_Pase_superF_clade-1"/>
</dbReference>
<dbReference type="RefSeq" id="WP_006062041.1">
    <property type="nucleotide sequence ID" value="NZ_KB290822.1"/>
</dbReference>
<dbReference type="Gene3D" id="3.40.50.1240">
    <property type="entry name" value="Phosphoglycerate mutase-like"/>
    <property type="match status" value="1"/>
</dbReference>
<dbReference type="HOGENOM" id="CLU_048989_0_0_11"/>
<keyword evidence="4" id="KW-1185">Reference proteome</keyword>
<dbReference type="CDD" id="cd03673">
    <property type="entry name" value="NUDIX_Ap6A_hydrolase"/>
    <property type="match status" value="1"/>
</dbReference>
<organism evidence="3 4">
    <name type="scientific">Corynebacterium durum F0235</name>
    <dbReference type="NCBI Taxonomy" id="1035195"/>
    <lineage>
        <taxon>Bacteria</taxon>
        <taxon>Bacillati</taxon>
        <taxon>Actinomycetota</taxon>
        <taxon>Actinomycetes</taxon>
        <taxon>Mycobacteriales</taxon>
        <taxon>Corynebacteriaceae</taxon>
        <taxon>Corynebacterium</taxon>
    </lineage>
</organism>
<dbReference type="eggNOG" id="COG1051">
    <property type="taxonomic scope" value="Bacteria"/>
</dbReference>
<dbReference type="SUPFAM" id="SSF55811">
    <property type="entry name" value="Nudix"/>
    <property type="match status" value="1"/>
</dbReference>
<dbReference type="SUPFAM" id="SSF53254">
    <property type="entry name" value="Phosphoglycerate mutase-like"/>
    <property type="match status" value="1"/>
</dbReference>
<dbReference type="PATRIC" id="fig|1035195.3.peg.320"/>
<reference evidence="3 4" key="1">
    <citation type="submission" date="2012-05" db="EMBL/GenBank/DDBJ databases">
        <authorList>
            <person name="Weinstock G."/>
            <person name="Sodergren E."/>
            <person name="Lobos E.A."/>
            <person name="Fulton L."/>
            <person name="Fulton R."/>
            <person name="Courtney L."/>
            <person name="Fronick C."/>
            <person name="O'Laughlin M."/>
            <person name="Godfrey J."/>
            <person name="Wilson R.M."/>
            <person name="Miner T."/>
            <person name="Farmer C."/>
            <person name="Delehaunty K."/>
            <person name="Cordes M."/>
            <person name="Minx P."/>
            <person name="Tomlinson C."/>
            <person name="Chen J."/>
            <person name="Wollam A."/>
            <person name="Pepin K.H."/>
            <person name="Bhonagiri V."/>
            <person name="Zhang X."/>
            <person name="Suruliraj S."/>
            <person name="Warren W."/>
            <person name="Mitreva M."/>
            <person name="Mardis E.R."/>
            <person name="Wilson R.K."/>
        </authorList>
    </citation>
    <scope>NUCLEOTIDE SEQUENCE [LARGE SCALE GENOMIC DNA]</scope>
    <source>
        <strain evidence="3 4">F0235</strain>
    </source>
</reference>
<accession>L1MLF0</accession>
<dbReference type="CDD" id="cd07067">
    <property type="entry name" value="HP_PGM_like"/>
    <property type="match status" value="1"/>
</dbReference>
<dbReference type="PANTHER" id="PTHR21340">
    <property type="entry name" value="DIADENOSINE 5,5-P1,P4-TETRAPHOSPHATE PYROPHOSPHOHYDROLASE MUTT"/>
    <property type="match status" value="1"/>
</dbReference>
<dbReference type="GO" id="GO:0006754">
    <property type="term" value="P:ATP biosynthetic process"/>
    <property type="evidence" value="ECO:0007669"/>
    <property type="project" value="TreeGrafter"/>
</dbReference>
<sequence>MVHTQTITREILEGFVRPTFAAGAVLWRKSDSGYEIAVAHRPFYDDWSLPKGKLDPGESLPVTAAREILEETSYTAQLGALLGHISYPVKDRTKVVFYWTAEVLEGTFTPNEEVDELRWVSVEEAKSLLTYDVDRDVVTQAAELITTEPTARILYVRHAHAHNAATWSGAPGADDTRPLDKKGRKQAGALAPMLAAYHPNKVYSALPDRCRSTAQPLADALGVTVQVNPLLGDAAWVDSPHTAREALMELVKPGETVVVVAQGTIIPGMLASLVGAEDAEHDAASFPSKKASTWVLTFDKSELIGADYLESPLPVK</sequence>
<keyword evidence="1 3" id="KW-0378">Hydrolase</keyword>
<evidence type="ECO:0000256" key="1">
    <source>
        <dbReference type="ARBA" id="ARBA00022801"/>
    </source>
</evidence>
<feature type="domain" description="Nudix hydrolase" evidence="2">
    <location>
        <begin position="17"/>
        <end position="143"/>
    </location>
</feature>
<dbReference type="PROSITE" id="PS51462">
    <property type="entry name" value="NUDIX"/>
    <property type="match status" value="1"/>
</dbReference>
<dbReference type="OrthoDB" id="4287477at2"/>
<dbReference type="STRING" id="1035195.HMPREF9997_00346"/>
<evidence type="ECO:0000313" key="4">
    <source>
        <dbReference type="Proteomes" id="UP000010445"/>
    </source>
</evidence>
<dbReference type="eggNOG" id="COG0406">
    <property type="taxonomic scope" value="Bacteria"/>
</dbReference>
<dbReference type="Proteomes" id="UP000010445">
    <property type="component" value="Unassembled WGS sequence"/>
</dbReference>
<dbReference type="Gene3D" id="3.90.79.10">
    <property type="entry name" value="Nucleoside Triphosphate Pyrophosphohydrolase"/>
    <property type="match status" value="1"/>
</dbReference>
<dbReference type="Pfam" id="PF00300">
    <property type="entry name" value="His_Phos_1"/>
    <property type="match status" value="1"/>
</dbReference>
<name>L1MLF0_9CORY</name>
<dbReference type="SMART" id="SM00855">
    <property type="entry name" value="PGAM"/>
    <property type="match status" value="1"/>
</dbReference>